<gene>
    <name evidence="2" type="ORF">SANT12839_026690</name>
    <name evidence="1" type="ORF">SSPO_074680</name>
</gene>
<evidence type="ECO:0000313" key="2">
    <source>
        <dbReference type="EMBL" id="GDY41787.1"/>
    </source>
</evidence>
<dbReference type="Proteomes" id="UP000299290">
    <property type="component" value="Unassembled WGS sequence"/>
</dbReference>
<dbReference type="AlphaFoldDB" id="A0A4D4K609"/>
<evidence type="ECO:0000313" key="1">
    <source>
        <dbReference type="EMBL" id="BBJ44750.1"/>
    </source>
</evidence>
<name>A0A4D4K609_9ACTN</name>
<dbReference type="EMBL" id="AP019620">
    <property type="protein sequence ID" value="BBJ44750.1"/>
    <property type="molecule type" value="Genomic_DNA"/>
</dbReference>
<accession>A0A4D4K609</accession>
<evidence type="ECO:0000313" key="3">
    <source>
        <dbReference type="Proteomes" id="UP000299290"/>
    </source>
</evidence>
<dbReference type="EMBL" id="BJHV01000001">
    <property type="protein sequence ID" value="GDY41787.1"/>
    <property type="molecule type" value="Genomic_DNA"/>
</dbReference>
<organism evidence="2 3">
    <name type="scientific">Streptomyces antimycoticus</name>
    <dbReference type="NCBI Taxonomy" id="68175"/>
    <lineage>
        <taxon>Bacteria</taxon>
        <taxon>Bacillati</taxon>
        <taxon>Actinomycetota</taxon>
        <taxon>Actinomycetes</taxon>
        <taxon>Kitasatosporales</taxon>
        <taxon>Streptomycetaceae</taxon>
        <taxon>Streptomyces</taxon>
        <taxon>Streptomyces violaceusniger group</taxon>
    </lineage>
</organism>
<keyword evidence="3" id="KW-1185">Reference proteome</keyword>
<proteinExistence type="predicted"/>
<reference evidence="3 4" key="1">
    <citation type="journal article" date="2020" name="Int. J. Syst. Evol. Microbiol.">
        <title>Reclassification of Streptomyces castelarensis and Streptomyces sporoclivatus as later heterotypic synonyms of Streptomyces antimycoticus.</title>
        <authorList>
            <person name="Komaki H."/>
            <person name="Tamura T."/>
        </authorList>
    </citation>
    <scope>NUCLEOTIDE SEQUENCE [LARGE SCALE GENOMIC DNA]</scope>
    <source>
        <strain evidence="1 4">NBRC 100767</strain>
        <strain evidence="2 3">NBRC 12839</strain>
    </source>
</reference>
<evidence type="ECO:0000313" key="4">
    <source>
        <dbReference type="Proteomes" id="UP000463951"/>
    </source>
</evidence>
<protein>
    <submittedName>
        <fullName evidence="2">Uncharacterized protein</fullName>
    </submittedName>
</protein>
<dbReference type="Proteomes" id="UP000463951">
    <property type="component" value="Chromosome"/>
</dbReference>
<sequence>MQLMGEPGPLPGDGELAAALVEAGVGQGDGGVLGQDGQQLLVLGGETAAALGLGASFVGEEYRAENFIAIGNGKTQEIRHFRMS</sequence>